<evidence type="ECO:0000313" key="2">
    <source>
        <dbReference type="EMBL" id="KAJ8879479.1"/>
    </source>
</evidence>
<dbReference type="Gene3D" id="3.90.1200.10">
    <property type="match status" value="1"/>
</dbReference>
<dbReference type="Pfam" id="PF02958">
    <property type="entry name" value="EcKL"/>
    <property type="match status" value="1"/>
</dbReference>
<sequence>MEIPEWFTPEFFEKTLRKEKGAEVVSVKIKDVELVETCGANFSNTLYRVTLMIDDSGEVSLVVKTPPFLKFLKDHILRESVFEKEANMYRKILPAMYDVAAEKGTSMLREPLAAGAYDSSRRHVIIMDDLTALNMTSANQRQGLDFGHCIVALRALARFHALSAVVLEQNPRILDTHLEKYFIAERRDEVTSALEAGFAEMASVVDTWCAFEHFGPRLRAIGGAVCDVMIRTRDVDRLELAVLTHGDFWAGNVMFGYGTGGKPCRARFVDFQSCRLGSPVLDMHCFFTTSPCDAVRERDMDELLKAYYDELCRVVRIVDYGQKVITLDQLRRDMRDSSLYSLLVACTFLNMVLAKPGDLHDLTEDTLGCALDRTRNNPTYRKRLQKLLLSLSDDGLL</sequence>
<accession>A0ABQ9H5B3</accession>
<protein>
    <recommendedName>
        <fullName evidence="1">CHK kinase-like domain-containing protein</fullName>
    </recommendedName>
</protein>
<evidence type="ECO:0000313" key="3">
    <source>
        <dbReference type="Proteomes" id="UP001159363"/>
    </source>
</evidence>
<keyword evidence="3" id="KW-1185">Reference proteome</keyword>
<dbReference type="SMART" id="SM00587">
    <property type="entry name" value="CHK"/>
    <property type="match status" value="1"/>
</dbReference>
<dbReference type="PANTHER" id="PTHR11012:SF56">
    <property type="entry name" value="CHK KINASE-LIKE DOMAIN-CONTAINING PROTEIN-RELATED"/>
    <property type="match status" value="1"/>
</dbReference>
<dbReference type="InterPro" id="IPR004119">
    <property type="entry name" value="EcKL"/>
</dbReference>
<dbReference type="InterPro" id="IPR015897">
    <property type="entry name" value="CHK_kinase-like"/>
</dbReference>
<feature type="domain" description="CHK kinase-like" evidence="1">
    <location>
        <begin position="125"/>
        <end position="317"/>
    </location>
</feature>
<dbReference type="InterPro" id="IPR011009">
    <property type="entry name" value="Kinase-like_dom_sf"/>
</dbReference>
<proteinExistence type="predicted"/>
<name>A0ABQ9H5B3_9NEOP</name>
<dbReference type="PANTHER" id="PTHR11012">
    <property type="entry name" value="PROTEIN KINASE-LIKE DOMAIN-CONTAINING"/>
    <property type="match status" value="1"/>
</dbReference>
<dbReference type="SUPFAM" id="SSF56112">
    <property type="entry name" value="Protein kinase-like (PK-like)"/>
    <property type="match status" value="1"/>
</dbReference>
<organism evidence="2 3">
    <name type="scientific">Dryococelus australis</name>
    <dbReference type="NCBI Taxonomy" id="614101"/>
    <lineage>
        <taxon>Eukaryota</taxon>
        <taxon>Metazoa</taxon>
        <taxon>Ecdysozoa</taxon>
        <taxon>Arthropoda</taxon>
        <taxon>Hexapoda</taxon>
        <taxon>Insecta</taxon>
        <taxon>Pterygota</taxon>
        <taxon>Neoptera</taxon>
        <taxon>Polyneoptera</taxon>
        <taxon>Phasmatodea</taxon>
        <taxon>Verophasmatodea</taxon>
        <taxon>Anareolatae</taxon>
        <taxon>Phasmatidae</taxon>
        <taxon>Eurycanthinae</taxon>
        <taxon>Dryococelus</taxon>
    </lineage>
</organism>
<dbReference type="Proteomes" id="UP001159363">
    <property type="component" value="Chromosome 6"/>
</dbReference>
<reference evidence="2 3" key="1">
    <citation type="submission" date="2023-02" db="EMBL/GenBank/DDBJ databases">
        <title>LHISI_Scaffold_Assembly.</title>
        <authorList>
            <person name="Stuart O.P."/>
            <person name="Cleave R."/>
            <person name="Magrath M.J.L."/>
            <person name="Mikheyev A.S."/>
        </authorList>
    </citation>
    <scope>NUCLEOTIDE SEQUENCE [LARGE SCALE GENOMIC DNA]</scope>
    <source>
        <strain evidence="2">Daus_M_001</strain>
        <tissue evidence="2">Leg muscle</tissue>
    </source>
</reference>
<gene>
    <name evidence="2" type="ORF">PR048_020087</name>
</gene>
<comment type="caution">
    <text evidence="2">The sequence shown here is derived from an EMBL/GenBank/DDBJ whole genome shotgun (WGS) entry which is preliminary data.</text>
</comment>
<dbReference type="EMBL" id="JARBHB010000007">
    <property type="protein sequence ID" value="KAJ8879479.1"/>
    <property type="molecule type" value="Genomic_DNA"/>
</dbReference>
<evidence type="ECO:0000259" key="1">
    <source>
        <dbReference type="SMART" id="SM00587"/>
    </source>
</evidence>